<proteinExistence type="predicted"/>
<dbReference type="SMART" id="SM00487">
    <property type="entry name" value="DEXDc"/>
    <property type="match status" value="1"/>
</dbReference>
<dbReference type="Proteomes" id="UP000799640">
    <property type="component" value="Unassembled WGS sequence"/>
</dbReference>
<dbReference type="InterPro" id="IPR036390">
    <property type="entry name" value="WH_DNA-bd_sf"/>
</dbReference>
<dbReference type="EMBL" id="ML996711">
    <property type="protein sequence ID" value="KAF2395700.1"/>
    <property type="molecule type" value="Genomic_DNA"/>
</dbReference>
<dbReference type="InterPro" id="IPR055227">
    <property type="entry name" value="HRQ1_WHD"/>
</dbReference>
<evidence type="ECO:0000313" key="6">
    <source>
        <dbReference type="EMBL" id="KAF2395700.1"/>
    </source>
</evidence>
<keyword evidence="7" id="KW-1185">Reference proteome</keyword>
<dbReference type="GO" id="GO:0036297">
    <property type="term" value="P:interstrand cross-link repair"/>
    <property type="evidence" value="ECO:0007669"/>
    <property type="project" value="TreeGrafter"/>
</dbReference>
<dbReference type="PROSITE" id="PS51194">
    <property type="entry name" value="HELICASE_CTER"/>
    <property type="match status" value="1"/>
</dbReference>
<dbReference type="GO" id="GO:0005634">
    <property type="term" value="C:nucleus"/>
    <property type="evidence" value="ECO:0007669"/>
    <property type="project" value="TreeGrafter"/>
</dbReference>
<dbReference type="PANTHER" id="PTHR47957">
    <property type="entry name" value="ATP-DEPENDENT HELICASE HRQ1"/>
    <property type="match status" value="1"/>
</dbReference>
<feature type="domain" description="Helicase ATP-binding" evidence="4">
    <location>
        <begin position="298"/>
        <end position="481"/>
    </location>
</feature>
<dbReference type="OrthoDB" id="18781at2759"/>
<evidence type="ECO:0000259" key="5">
    <source>
        <dbReference type="PROSITE" id="PS51194"/>
    </source>
</evidence>
<evidence type="ECO:0000256" key="1">
    <source>
        <dbReference type="ARBA" id="ARBA00022741"/>
    </source>
</evidence>
<feature type="compositionally biased region" description="Basic and acidic residues" evidence="3">
    <location>
        <begin position="14"/>
        <end position="23"/>
    </location>
</feature>
<gene>
    <name evidence="6" type="ORF">EJ06DRAFT_259789</name>
</gene>
<dbReference type="SUPFAM" id="SSF52540">
    <property type="entry name" value="P-loop containing nucleoside triphosphate hydrolases"/>
    <property type="match status" value="1"/>
</dbReference>
<dbReference type="CDD" id="cd17923">
    <property type="entry name" value="DEXHc_Hrq1-like"/>
    <property type="match status" value="1"/>
</dbReference>
<dbReference type="GO" id="GO:0003676">
    <property type="term" value="F:nucleic acid binding"/>
    <property type="evidence" value="ECO:0007669"/>
    <property type="project" value="InterPro"/>
</dbReference>
<dbReference type="Pfam" id="PF08839">
    <property type="entry name" value="CDT1"/>
    <property type="match status" value="1"/>
</dbReference>
<sequence length="1046" mass="114559">MLPTRSATGKRKRETPLKAEPESSCKTSIKNTKAKSKAPSGPLPAHFASLVTTHRALVTVGTFLSARNPAPPTLSTLAPAVSAHTKRQLTVDELTQIKALAPQSVSIDYADAVPERSSSGGKDGRDKEFILPALDGSAKSEELVFEFTDGHLLKAGDATKLRTQKITQAQMMKAIEQRTRKFRSVVDSFLEKCTASGLDPVEKLRADAEQYVPRHVSLVEAPTEIPSSSERKSVPEIVDEIKSLPWYKGQIVEDGYRVIDAQEAAYGNLNFALSQQLVDALYSARGITQFYSHQVEAINNLYDGKHVIVSTPTSSGKSLIYQIPVLHELEKDRRTRAMYIFPTKALAQDQKRGLKDMLGLMPSLADVLVETFDGDTPIADRRFIRDEARVIFTNPDMLHISILPNETGWRNFLQNLKFVVVDELHVYNGIFGAHVALIMRRLRRICAAVGNRHIRFISCSATVANPKEHMATIFGVSDVSLTSISGSPAGRKSFICWNTPFKDPTAPASGRGDLVAEAAHLFCALILRGARTIAFCRVRKLCEALLAAVRAELTAQSRASVAPRVMSYRGGYTPQDRRAIEKDMFAGRLVGIVATSALELGVDIGALDAVVTVGFPYSIANLRQQSGRAGRRNRDSLSVLVGGSYPADQHFMRNPNEIFDRPNAALQVDLENVLVLEGHVQCAAFEIPINLEADVEFFGPQLAELARERLRSDADGLYYCSARFLPRPSDFVSIRVSEEDHIAIIDTTNGRNEVIEQLEVSRAYFTIYEGAIFLHQGTTYLVSELSLDRMLATVERVRVDYTTRQRDFTDVDAMETHATRAIPGSTERAFFGAVRITQVVFGFFKVDKRGTILDAVEVHNPPIIRHTKGLWLDVPRFALDILASRRLNAAAAIHAAEHALLSLLPVVAIAAPGDVRTECKAPEKELAKRETARKRPARLTLYDAGCGGSGVCRKAFEFVDVLLRQALARVEACKCGQGCLECCCDERCGEGNVVVSKSGAGVVLKALLGVAIDVDALPWGEDEAFPAGVETVVPAGAVPVRSEETT</sequence>
<dbReference type="Pfam" id="PF00270">
    <property type="entry name" value="DEAD"/>
    <property type="match status" value="1"/>
</dbReference>
<organism evidence="6 7">
    <name type="scientific">Trichodelitschia bisporula</name>
    <dbReference type="NCBI Taxonomy" id="703511"/>
    <lineage>
        <taxon>Eukaryota</taxon>
        <taxon>Fungi</taxon>
        <taxon>Dikarya</taxon>
        <taxon>Ascomycota</taxon>
        <taxon>Pezizomycotina</taxon>
        <taxon>Dothideomycetes</taxon>
        <taxon>Dothideomycetes incertae sedis</taxon>
        <taxon>Phaeotrichales</taxon>
        <taxon>Phaeotrichaceae</taxon>
        <taxon>Trichodelitschia</taxon>
    </lineage>
</organism>
<dbReference type="InterPro" id="IPR011545">
    <property type="entry name" value="DEAD/DEAH_box_helicase_dom"/>
</dbReference>
<evidence type="ECO:0000313" key="7">
    <source>
        <dbReference type="Proteomes" id="UP000799640"/>
    </source>
</evidence>
<dbReference type="Pfam" id="PF00271">
    <property type="entry name" value="Helicase_C"/>
    <property type="match status" value="1"/>
</dbReference>
<dbReference type="PANTHER" id="PTHR47957:SF3">
    <property type="entry name" value="ATP-DEPENDENT HELICASE HRQ1"/>
    <property type="match status" value="1"/>
</dbReference>
<evidence type="ECO:0000256" key="3">
    <source>
        <dbReference type="SAM" id="MobiDB-lite"/>
    </source>
</evidence>
<dbReference type="GO" id="GO:0043138">
    <property type="term" value="F:3'-5' DNA helicase activity"/>
    <property type="evidence" value="ECO:0007669"/>
    <property type="project" value="TreeGrafter"/>
</dbReference>
<evidence type="ECO:0000259" key="4">
    <source>
        <dbReference type="PROSITE" id="PS51192"/>
    </source>
</evidence>
<dbReference type="Gene3D" id="3.40.50.300">
    <property type="entry name" value="P-loop containing nucleotide triphosphate hydrolases"/>
    <property type="match status" value="2"/>
</dbReference>
<dbReference type="InterPro" id="IPR014001">
    <property type="entry name" value="Helicase_ATP-bd"/>
</dbReference>
<dbReference type="SMART" id="SM00490">
    <property type="entry name" value="HELICc"/>
    <property type="match status" value="1"/>
</dbReference>
<protein>
    <submittedName>
        <fullName evidence="6">P-loop containing nucleoside triphosphate hydrolase protein</fullName>
    </submittedName>
</protein>
<keyword evidence="2" id="KW-0067">ATP-binding</keyword>
<dbReference type="Pfam" id="PF09369">
    <property type="entry name" value="MZB"/>
    <property type="match status" value="1"/>
</dbReference>
<dbReference type="Pfam" id="PF22982">
    <property type="entry name" value="WHD_HRQ1"/>
    <property type="match status" value="1"/>
</dbReference>
<dbReference type="InterPro" id="IPR014939">
    <property type="entry name" value="CDT1_Gemini-bd-like"/>
</dbReference>
<feature type="domain" description="Helicase C-terminal" evidence="5">
    <location>
        <begin position="517"/>
        <end position="674"/>
    </location>
</feature>
<dbReference type="InterPro" id="IPR018973">
    <property type="entry name" value="MZB"/>
</dbReference>
<dbReference type="GO" id="GO:0006289">
    <property type="term" value="P:nucleotide-excision repair"/>
    <property type="evidence" value="ECO:0007669"/>
    <property type="project" value="TreeGrafter"/>
</dbReference>
<dbReference type="InterPro" id="IPR027417">
    <property type="entry name" value="P-loop_NTPase"/>
</dbReference>
<dbReference type="CDD" id="cd18797">
    <property type="entry name" value="SF2_C_Hrq"/>
    <property type="match status" value="1"/>
</dbReference>
<accession>A0A6G1HI65</accession>
<name>A0A6G1HI65_9PEZI</name>
<dbReference type="InterPro" id="IPR001650">
    <property type="entry name" value="Helicase_C-like"/>
</dbReference>
<keyword evidence="6" id="KW-0378">Hydrolase</keyword>
<feature type="region of interest" description="Disordered" evidence="3">
    <location>
        <begin position="1"/>
        <end position="43"/>
    </location>
</feature>
<evidence type="ECO:0000256" key="2">
    <source>
        <dbReference type="ARBA" id="ARBA00022840"/>
    </source>
</evidence>
<dbReference type="PROSITE" id="PS51192">
    <property type="entry name" value="HELICASE_ATP_BIND_1"/>
    <property type="match status" value="1"/>
</dbReference>
<reference evidence="6" key="1">
    <citation type="journal article" date="2020" name="Stud. Mycol.">
        <title>101 Dothideomycetes genomes: a test case for predicting lifestyles and emergence of pathogens.</title>
        <authorList>
            <person name="Haridas S."/>
            <person name="Albert R."/>
            <person name="Binder M."/>
            <person name="Bloem J."/>
            <person name="Labutti K."/>
            <person name="Salamov A."/>
            <person name="Andreopoulos B."/>
            <person name="Baker S."/>
            <person name="Barry K."/>
            <person name="Bills G."/>
            <person name="Bluhm B."/>
            <person name="Cannon C."/>
            <person name="Castanera R."/>
            <person name="Culley D."/>
            <person name="Daum C."/>
            <person name="Ezra D."/>
            <person name="Gonzalez J."/>
            <person name="Henrissat B."/>
            <person name="Kuo A."/>
            <person name="Liang C."/>
            <person name="Lipzen A."/>
            <person name="Lutzoni F."/>
            <person name="Magnuson J."/>
            <person name="Mondo S."/>
            <person name="Nolan M."/>
            <person name="Ohm R."/>
            <person name="Pangilinan J."/>
            <person name="Park H.-J."/>
            <person name="Ramirez L."/>
            <person name="Alfaro M."/>
            <person name="Sun H."/>
            <person name="Tritt A."/>
            <person name="Yoshinaga Y."/>
            <person name="Zwiers L.-H."/>
            <person name="Turgeon B."/>
            <person name="Goodwin S."/>
            <person name="Spatafora J."/>
            <person name="Crous P."/>
            <person name="Grigoriev I."/>
        </authorList>
    </citation>
    <scope>NUCLEOTIDE SEQUENCE</scope>
    <source>
        <strain evidence="6">CBS 262.69</strain>
    </source>
</reference>
<keyword evidence="1" id="KW-0547">Nucleotide-binding</keyword>
<dbReference type="GO" id="GO:0016787">
    <property type="term" value="F:hydrolase activity"/>
    <property type="evidence" value="ECO:0007669"/>
    <property type="project" value="UniProtKB-KW"/>
</dbReference>
<dbReference type="GO" id="GO:0005524">
    <property type="term" value="F:ATP binding"/>
    <property type="evidence" value="ECO:0007669"/>
    <property type="project" value="UniProtKB-KW"/>
</dbReference>
<dbReference type="SUPFAM" id="SSF46785">
    <property type="entry name" value="Winged helix' DNA-binding domain"/>
    <property type="match status" value="1"/>
</dbReference>
<dbReference type="AlphaFoldDB" id="A0A6G1HI65"/>